<feature type="transmembrane region" description="Helical" evidence="7">
    <location>
        <begin position="186"/>
        <end position="205"/>
    </location>
</feature>
<feature type="transmembrane region" description="Helical" evidence="7">
    <location>
        <begin position="234"/>
        <end position="254"/>
    </location>
</feature>
<keyword evidence="2" id="KW-1003">Cell membrane</keyword>
<accession>A0AAE0GRJ6</accession>
<feature type="domain" description="VTT" evidence="8">
    <location>
        <begin position="87"/>
        <end position="209"/>
    </location>
</feature>
<protein>
    <recommendedName>
        <fullName evidence="8">VTT domain-containing protein</fullName>
    </recommendedName>
</protein>
<dbReference type="PANTHER" id="PTHR12677:SF59">
    <property type="entry name" value="GOLGI APPARATUS MEMBRANE PROTEIN TVP38-RELATED"/>
    <property type="match status" value="1"/>
</dbReference>
<sequence length="294" mass="30952">MQQSNIHEGQGKVGMNVAREKEQMRQRKFGDGVTLLIAFISLASILCIGTVLKSYILSDLLEWLRTTSPTSCIVYALILATWTTLCLPTTPFEVAAGFIYGIKTGLATATVGRVAGCCMAFTIGRAVVGPDRVRSWIESKGHKGLLYSLQRVASRRPIAAVWLVQCAYLPAALKAYGLSTAGGVRLNMFAAACTCTGLPFTLLWATTGSSASSLTEAMNGGGGLTGASAIWKPVLMGFALVALLAVLVIIGMAAKSGLTKEGEEEEGSHPLADERGMKAGHNGADRGKGSARHE</sequence>
<dbReference type="InterPro" id="IPR015414">
    <property type="entry name" value="TMEM64"/>
</dbReference>
<evidence type="ECO:0000256" key="2">
    <source>
        <dbReference type="ARBA" id="ARBA00022475"/>
    </source>
</evidence>
<comment type="subcellular location">
    <subcellularLocation>
        <location evidence="1">Cell membrane</location>
        <topology evidence="1">Multi-pass membrane protein</topology>
    </subcellularLocation>
</comment>
<feature type="compositionally biased region" description="Basic and acidic residues" evidence="6">
    <location>
        <begin position="267"/>
        <end position="294"/>
    </location>
</feature>
<evidence type="ECO:0000256" key="7">
    <source>
        <dbReference type="SAM" id="Phobius"/>
    </source>
</evidence>
<dbReference type="Pfam" id="PF09335">
    <property type="entry name" value="VTT_dom"/>
    <property type="match status" value="1"/>
</dbReference>
<keyword evidence="10" id="KW-1185">Reference proteome</keyword>
<proteinExistence type="predicted"/>
<evidence type="ECO:0000313" key="10">
    <source>
        <dbReference type="Proteomes" id="UP001190700"/>
    </source>
</evidence>
<evidence type="ECO:0000256" key="3">
    <source>
        <dbReference type="ARBA" id="ARBA00022692"/>
    </source>
</evidence>
<evidence type="ECO:0000256" key="1">
    <source>
        <dbReference type="ARBA" id="ARBA00004651"/>
    </source>
</evidence>
<dbReference type="Proteomes" id="UP001190700">
    <property type="component" value="Unassembled WGS sequence"/>
</dbReference>
<keyword evidence="3 7" id="KW-0812">Transmembrane</keyword>
<evidence type="ECO:0000259" key="8">
    <source>
        <dbReference type="Pfam" id="PF09335"/>
    </source>
</evidence>
<feature type="transmembrane region" description="Helical" evidence="7">
    <location>
        <begin position="33"/>
        <end position="56"/>
    </location>
</feature>
<dbReference type="EMBL" id="LGRX02003038">
    <property type="protein sequence ID" value="KAK3283089.1"/>
    <property type="molecule type" value="Genomic_DNA"/>
</dbReference>
<evidence type="ECO:0000256" key="6">
    <source>
        <dbReference type="SAM" id="MobiDB-lite"/>
    </source>
</evidence>
<keyword evidence="4 7" id="KW-1133">Transmembrane helix</keyword>
<keyword evidence="5 7" id="KW-0472">Membrane</keyword>
<dbReference type="PANTHER" id="PTHR12677">
    <property type="entry name" value="GOLGI APPARATUS MEMBRANE PROTEIN TVP38-RELATED"/>
    <property type="match status" value="1"/>
</dbReference>
<name>A0AAE0GRJ6_9CHLO</name>
<feature type="transmembrane region" description="Helical" evidence="7">
    <location>
        <begin position="68"/>
        <end position="87"/>
    </location>
</feature>
<feature type="region of interest" description="Disordered" evidence="6">
    <location>
        <begin position="258"/>
        <end position="294"/>
    </location>
</feature>
<gene>
    <name evidence="9" type="ORF">CYMTET_9200</name>
</gene>
<evidence type="ECO:0000256" key="4">
    <source>
        <dbReference type="ARBA" id="ARBA00022989"/>
    </source>
</evidence>
<evidence type="ECO:0000256" key="5">
    <source>
        <dbReference type="ARBA" id="ARBA00023136"/>
    </source>
</evidence>
<evidence type="ECO:0000313" key="9">
    <source>
        <dbReference type="EMBL" id="KAK3283089.1"/>
    </source>
</evidence>
<dbReference type="InterPro" id="IPR032816">
    <property type="entry name" value="VTT_dom"/>
</dbReference>
<organism evidence="9 10">
    <name type="scientific">Cymbomonas tetramitiformis</name>
    <dbReference type="NCBI Taxonomy" id="36881"/>
    <lineage>
        <taxon>Eukaryota</taxon>
        <taxon>Viridiplantae</taxon>
        <taxon>Chlorophyta</taxon>
        <taxon>Pyramimonadophyceae</taxon>
        <taxon>Pyramimonadales</taxon>
        <taxon>Pyramimonadaceae</taxon>
        <taxon>Cymbomonas</taxon>
    </lineage>
</organism>
<reference evidence="9 10" key="1">
    <citation type="journal article" date="2015" name="Genome Biol. Evol.">
        <title>Comparative Genomics of a Bacterivorous Green Alga Reveals Evolutionary Causalities and Consequences of Phago-Mixotrophic Mode of Nutrition.</title>
        <authorList>
            <person name="Burns J.A."/>
            <person name="Paasch A."/>
            <person name="Narechania A."/>
            <person name="Kim E."/>
        </authorList>
    </citation>
    <scope>NUCLEOTIDE SEQUENCE [LARGE SCALE GENOMIC DNA]</scope>
    <source>
        <strain evidence="9 10">PLY_AMNH</strain>
    </source>
</reference>
<dbReference type="AlphaFoldDB" id="A0AAE0GRJ6"/>
<comment type="caution">
    <text evidence="9">The sequence shown here is derived from an EMBL/GenBank/DDBJ whole genome shotgun (WGS) entry which is preliminary data.</text>
</comment>
<dbReference type="GO" id="GO:0005886">
    <property type="term" value="C:plasma membrane"/>
    <property type="evidence" value="ECO:0007669"/>
    <property type="project" value="UniProtKB-SubCell"/>
</dbReference>